<dbReference type="AlphaFoldDB" id="A0A0H3M2I9"/>
<sequence>MMASHSDGKNMAKRKKRTKRGRPRINGCIREPNGRISRTKMPLDPIDKLAIEMRAKRFCLTLQEAKNPLSGTYIGRLYLQGNINQDQYDAAQKYLEVRNDYLCAKTLPSAIYDKMPSSSDEAARKKWVEFATKQFLNMQEVIKETQHLYRQHNFYAALQYLVSEDQELPYLVPSLADSP</sequence>
<protein>
    <submittedName>
        <fullName evidence="2">Hypothetical prophage protein</fullName>
    </submittedName>
</protein>
<dbReference type="EnsemblBacteria" id="CAF27164">
    <property type="protein sequence ID" value="CAF27164"/>
    <property type="gene ID" value="BH03530"/>
</dbReference>
<organism evidence="2 3">
    <name type="scientific">Bartonella henselae (strain ATCC 49882 / DSM 28221 / CCUG 30454 / Houston 1)</name>
    <name type="common">Rochalimaea henselae</name>
    <dbReference type="NCBI Taxonomy" id="283166"/>
    <lineage>
        <taxon>Bacteria</taxon>
        <taxon>Pseudomonadati</taxon>
        <taxon>Pseudomonadota</taxon>
        <taxon>Alphaproteobacteria</taxon>
        <taxon>Hyphomicrobiales</taxon>
        <taxon>Bartonellaceae</taxon>
        <taxon>Bartonella</taxon>
    </lineage>
</organism>
<keyword evidence="3" id="KW-1185">Reference proteome</keyword>
<dbReference type="eggNOG" id="ENOG50335Q1">
    <property type="taxonomic scope" value="Bacteria"/>
</dbReference>
<evidence type="ECO:0000313" key="3">
    <source>
        <dbReference type="Proteomes" id="UP000000421"/>
    </source>
</evidence>
<feature type="compositionally biased region" description="Basic and acidic residues" evidence="1">
    <location>
        <begin position="1"/>
        <end position="10"/>
    </location>
</feature>
<feature type="region of interest" description="Disordered" evidence="1">
    <location>
        <begin position="1"/>
        <end position="40"/>
    </location>
</feature>
<name>A0A0H3M2I9_BARHE</name>
<accession>A0A0H3M2I9</accession>
<dbReference type="KEGG" id="bhe:BH03530"/>
<gene>
    <name evidence="2" type="ordered locus">BH03530</name>
</gene>
<dbReference type="Proteomes" id="UP000000421">
    <property type="component" value="Chromosome"/>
</dbReference>
<feature type="compositionally biased region" description="Basic residues" evidence="1">
    <location>
        <begin position="11"/>
        <end position="23"/>
    </location>
</feature>
<evidence type="ECO:0000313" key="2">
    <source>
        <dbReference type="EMBL" id="CAF27164.1"/>
    </source>
</evidence>
<evidence type="ECO:0000256" key="1">
    <source>
        <dbReference type="SAM" id="MobiDB-lite"/>
    </source>
</evidence>
<dbReference type="PaxDb" id="283166-BH03530"/>
<reference evidence="2 3" key="1">
    <citation type="journal article" date="2004" name="Proc. Natl. Acad. Sci. U.S.A.">
        <title>The louse-borne human pathogen Bartonella quintana is a genomic derivative of the zoonotic agent Bartonella henselae.</title>
        <authorList>
            <person name="Alsmark U.C.M."/>
            <person name="Frank A.C."/>
            <person name="Karlberg E.O."/>
            <person name="Legault B.-A."/>
            <person name="Ardell D.H."/>
            <person name="Canbaeck B."/>
            <person name="Eriksson A.-S."/>
            <person name="Naeslund A.K."/>
            <person name="Handley S.A."/>
            <person name="Huvet M."/>
            <person name="La Scola B."/>
            <person name="Holmberg M."/>
            <person name="Andersson S.G.E."/>
        </authorList>
    </citation>
    <scope>NUCLEOTIDE SEQUENCE [LARGE SCALE GENOMIC DNA]</scope>
    <source>
        <strain evidence="3">ATCC 49882 / DSM 28221 / CCUG 30454 / Houston 1</strain>
    </source>
</reference>
<dbReference type="EMBL" id="BX897699">
    <property type="protein sequence ID" value="CAF27164.1"/>
    <property type="molecule type" value="Genomic_DNA"/>
</dbReference>
<proteinExistence type="predicted"/>